<accession>A0AAW2PBN4</accession>
<feature type="region of interest" description="Disordered" evidence="1">
    <location>
        <begin position="48"/>
        <end position="71"/>
    </location>
</feature>
<gene>
    <name evidence="3" type="ORF">Sangu_0882100</name>
</gene>
<reference evidence="3" key="2">
    <citation type="journal article" date="2024" name="Plant">
        <title>Genomic evolution and insights into agronomic trait innovations of Sesamum species.</title>
        <authorList>
            <person name="Miao H."/>
            <person name="Wang L."/>
            <person name="Qu L."/>
            <person name="Liu H."/>
            <person name="Sun Y."/>
            <person name="Le M."/>
            <person name="Wang Q."/>
            <person name="Wei S."/>
            <person name="Zheng Y."/>
            <person name="Lin W."/>
            <person name="Duan Y."/>
            <person name="Cao H."/>
            <person name="Xiong S."/>
            <person name="Wang X."/>
            <person name="Wei L."/>
            <person name="Li C."/>
            <person name="Ma Q."/>
            <person name="Ju M."/>
            <person name="Zhao R."/>
            <person name="Li G."/>
            <person name="Mu C."/>
            <person name="Tian Q."/>
            <person name="Mei H."/>
            <person name="Zhang T."/>
            <person name="Gao T."/>
            <person name="Zhang H."/>
        </authorList>
    </citation>
    <scope>NUCLEOTIDE SEQUENCE</scope>
    <source>
        <strain evidence="3">G01</strain>
    </source>
</reference>
<keyword evidence="2" id="KW-0732">Signal</keyword>
<protein>
    <submittedName>
        <fullName evidence="3">Uncharacterized protein</fullName>
    </submittedName>
</protein>
<name>A0AAW2PBN4_9LAMI</name>
<evidence type="ECO:0000256" key="2">
    <source>
        <dbReference type="SAM" id="SignalP"/>
    </source>
</evidence>
<organism evidence="3">
    <name type="scientific">Sesamum angustifolium</name>
    <dbReference type="NCBI Taxonomy" id="2727405"/>
    <lineage>
        <taxon>Eukaryota</taxon>
        <taxon>Viridiplantae</taxon>
        <taxon>Streptophyta</taxon>
        <taxon>Embryophyta</taxon>
        <taxon>Tracheophyta</taxon>
        <taxon>Spermatophyta</taxon>
        <taxon>Magnoliopsida</taxon>
        <taxon>eudicotyledons</taxon>
        <taxon>Gunneridae</taxon>
        <taxon>Pentapetalae</taxon>
        <taxon>asterids</taxon>
        <taxon>lamiids</taxon>
        <taxon>Lamiales</taxon>
        <taxon>Pedaliaceae</taxon>
        <taxon>Sesamum</taxon>
    </lineage>
</organism>
<feature type="signal peptide" evidence="2">
    <location>
        <begin position="1"/>
        <end position="23"/>
    </location>
</feature>
<evidence type="ECO:0000256" key="1">
    <source>
        <dbReference type="SAM" id="MobiDB-lite"/>
    </source>
</evidence>
<feature type="chain" id="PRO_5043486753" evidence="2">
    <location>
        <begin position="24"/>
        <end position="71"/>
    </location>
</feature>
<proteinExistence type="predicted"/>
<dbReference type="EMBL" id="JACGWK010000005">
    <property type="protein sequence ID" value="KAL0353008.1"/>
    <property type="molecule type" value="Genomic_DNA"/>
</dbReference>
<evidence type="ECO:0000313" key="3">
    <source>
        <dbReference type="EMBL" id="KAL0353008.1"/>
    </source>
</evidence>
<sequence length="71" mass="8032">MSNLKFSMWFMTLLLLLSAVTVAARPVRPITIARRALEAQFSMEKMDQSEHEWPERVTPGGPDGHHHLGGF</sequence>
<reference evidence="3" key="1">
    <citation type="submission" date="2020-06" db="EMBL/GenBank/DDBJ databases">
        <authorList>
            <person name="Li T."/>
            <person name="Hu X."/>
            <person name="Zhang T."/>
            <person name="Song X."/>
            <person name="Zhang H."/>
            <person name="Dai N."/>
            <person name="Sheng W."/>
            <person name="Hou X."/>
            <person name="Wei L."/>
        </authorList>
    </citation>
    <scope>NUCLEOTIDE SEQUENCE</scope>
    <source>
        <strain evidence="3">G01</strain>
        <tissue evidence="3">Leaf</tissue>
    </source>
</reference>
<dbReference type="AlphaFoldDB" id="A0AAW2PBN4"/>
<comment type="caution">
    <text evidence="3">The sequence shown here is derived from an EMBL/GenBank/DDBJ whole genome shotgun (WGS) entry which is preliminary data.</text>
</comment>